<dbReference type="SUPFAM" id="SSF48452">
    <property type="entry name" value="TPR-like"/>
    <property type="match status" value="1"/>
</dbReference>
<gene>
    <name evidence="3" type="ORF">CE91St55_08900</name>
</gene>
<accession>A0AA37JDA4</accession>
<feature type="compositionally biased region" description="Polar residues" evidence="1">
    <location>
        <begin position="478"/>
        <end position="487"/>
    </location>
</feature>
<comment type="caution">
    <text evidence="3">The sequence shown here is derived from an EMBL/GenBank/DDBJ whole genome shotgun (WGS) entry which is preliminary data.</text>
</comment>
<feature type="region of interest" description="Disordered" evidence="1">
    <location>
        <begin position="475"/>
        <end position="497"/>
    </location>
</feature>
<proteinExistence type="predicted"/>
<name>A0AA37JDA4_9FIRM</name>
<dbReference type="Pfam" id="PF17128">
    <property type="entry name" value="DUF5107"/>
    <property type="match status" value="1"/>
</dbReference>
<protein>
    <recommendedName>
        <fullName evidence="2">DUF5107 domain-containing protein</fullName>
    </recommendedName>
</protein>
<evidence type="ECO:0000256" key="1">
    <source>
        <dbReference type="SAM" id="MobiDB-lite"/>
    </source>
</evidence>
<reference evidence="3" key="1">
    <citation type="submission" date="2022-01" db="EMBL/GenBank/DDBJ databases">
        <title>Novel bile acid biosynthetic pathways are enriched in the microbiome of centenarians.</title>
        <authorList>
            <person name="Sato Y."/>
            <person name="Atarashi K."/>
            <person name="Plichta R.D."/>
            <person name="Arai Y."/>
            <person name="Sasajima S."/>
            <person name="Kearney M.S."/>
            <person name="Suda W."/>
            <person name="Takeshita K."/>
            <person name="Sasaki T."/>
            <person name="Okamoto S."/>
            <person name="Skelly N.A."/>
            <person name="Okamura Y."/>
            <person name="Vlamakis H."/>
            <person name="Li Y."/>
            <person name="Tanoue T."/>
            <person name="Takei H."/>
            <person name="Nittono H."/>
            <person name="Narushima S."/>
            <person name="Irie J."/>
            <person name="Itoh H."/>
            <person name="Moriya K."/>
            <person name="Sugiura Y."/>
            <person name="Suematsu M."/>
            <person name="Moritoki N."/>
            <person name="Shibata S."/>
            <person name="Littman R.D."/>
            <person name="Fischbach A.M."/>
            <person name="Uwamino Y."/>
            <person name="Inoue T."/>
            <person name="Honda A."/>
            <person name="Hattori M."/>
            <person name="Murai T."/>
            <person name="Xavier J.R."/>
            <person name="Hirose N."/>
            <person name="Honda K."/>
        </authorList>
    </citation>
    <scope>NUCLEOTIDE SEQUENCE</scope>
    <source>
        <strain evidence="3">CE91-St55</strain>
    </source>
</reference>
<feature type="domain" description="DUF5107" evidence="2">
    <location>
        <begin position="57"/>
        <end position="333"/>
    </location>
</feature>
<dbReference type="AlphaFoldDB" id="A0AA37JDA4"/>
<dbReference type="InterPro" id="IPR011990">
    <property type="entry name" value="TPR-like_helical_dom_sf"/>
</dbReference>
<dbReference type="EMBL" id="BQNJ01000001">
    <property type="protein sequence ID" value="GKG98908.1"/>
    <property type="molecule type" value="Genomic_DNA"/>
</dbReference>
<organism evidence="3 4">
    <name type="scientific">Hungatella hathewayi</name>
    <dbReference type="NCBI Taxonomy" id="154046"/>
    <lineage>
        <taxon>Bacteria</taxon>
        <taxon>Bacillati</taxon>
        <taxon>Bacillota</taxon>
        <taxon>Clostridia</taxon>
        <taxon>Lachnospirales</taxon>
        <taxon>Lachnospiraceae</taxon>
        <taxon>Hungatella</taxon>
    </lineage>
</organism>
<dbReference type="InterPro" id="IPR033396">
    <property type="entry name" value="DUF5107"/>
</dbReference>
<evidence type="ECO:0000313" key="4">
    <source>
        <dbReference type="Proteomes" id="UP001055091"/>
    </source>
</evidence>
<dbReference type="Proteomes" id="UP001055091">
    <property type="component" value="Unassembled WGS sequence"/>
</dbReference>
<evidence type="ECO:0000259" key="2">
    <source>
        <dbReference type="Pfam" id="PF17128"/>
    </source>
</evidence>
<dbReference type="Gene3D" id="1.25.40.10">
    <property type="entry name" value="Tetratricopeptide repeat domain"/>
    <property type="match status" value="1"/>
</dbReference>
<evidence type="ECO:0000313" key="3">
    <source>
        <dbReference type="EMBL" id="GKG98908.1"/>
    </source>
</evidence>
<sequence>MENYMRPTLIFDQVYLKTAPKGPEASVPNLLGMDNMQNKTEFLLDEYDEIYEGYGTLNSVYPYRDYTCYTRECGLHPVKTAVLENEYLRAVFLPEFGGRLWQLTDLKSGRELLYTNDVIRPGNLALRDAWFSGGVEWNIGLIGHTPLTMEPLFTARLETGSGLPVLRMYEYERIRRMVYQMDFWLDEGGAYLNCRMRVVNHNPEVTPMYWWSNMAVPEYEDGRVIVPADSAYSSGGGSVYKVPVPVVDGIDISHYRNIPGQVDYFFHIPEESPRYIANVASDGFGLLQYSTRRLRGRKLFSWGNNSASARWQEYLTEEAGRYIEIQAGLGKTQYGCIPMAPHTAWEWIERYGAVQLNGRSDSFEEDRETLTAMVRAEAGDTLEKVLENSREWAVKPGKVIYRGSGYADLENACRMRRGEKLLSPHLDFSSEDQRQAPWRVFLETGRFPSADPAEIPADCMADDFWYEMLKKQAEQDQQENLQPQAEPQSRGDRKPGKASQDWHLLYHLALNYMARGRNREAESCFIESIRQKENAWSRYGLASLLCLEGREYERAVSVMEQGLMERAGDLSYIKEGFRVLARCGGYDALIRVYEQLPEEVAAESRVVLEYIMALNRTGSFRKAYELLTADGGLVAADLREGENSIADLWLDLRRALNMPEEEVPHVFDFSAEIRQNRKN</sequence>